<evidence type="ECO:0000313" key="1">
    <source>
        <dbReference type="EMBL" id="HAE27209.1"/>
    </source>
</evidence>
<evidence type="ECO:0008006" key="3">
    <source>
        <dbReference type="Google" id="ProtNLM"/>
    </source>
</evidence>
<protein>
    <recommendedName>
        <fullName evidence="3">Swt1-like HEPN domain-containing protein</fullName>
    </recommendedName>
</protein>
<dbReference type="AlphaFoldDB" id="A0A3B9GXN6"/>
<dbReference type="Proteomes" id="UP000259610">
    <property type="component" value="Unassembled WGS sequence"/>
</dbReference>
<comment type="caution">
    <text evidence="1">The sequence shown here is derived from an EMBL/GenBank/DDBJ whole genome shotgun (WGS) entry which is preliminary data.</text>
</comment>
<name>A0A3B9GXN6_9PROT</name>
<reference evidence="1 2" key="1">
    <citation type="journal article" date="2018" name="Nat. Biotechnol.">
        <title>A standardized bacterial taxonomy based on genome phylogeny substantially revises the tree of life.</title>
        <authorList>
            <person name="Parks D.H."/>
            <person name="Chuvochina M."/>
            <person name="Waite D.W."/>
            <person name="Rinke C."/>
            <person name="Skarshewski A."/>
            <person name="Chaumeil P.A."/>
            <person name="Hugenholtz P."/>
        </authorList>
    </citation>
    <scope>NUCLEOTIDE SEQUENCE [LARGE SCALE GENOMIC DNA]</scope>
    <source>
        <strain evidence="1">UBA8733</strain>
    </source>
</reference>
<sequence length="401" mass="44389">MTNDLDKLGRSTIASLSKPLAAQHDGVLELQKVLEATSTSAVLKKAIENFSGHEDTIRKALGAHQSSLLRHLMGQHTSALTDAMKVLRNTDRQLGMSSTLVAKAIEEHSAVAAFQIPKSALSQLARAAAGVREPWEDLQQTQDAWQQQICGIAAQLNSAYAIKGFEAEALLGIAGLQRLSEARDHSPPFSERVSDLYEEELGQPLDGTEADPDEAAEAAHDAGMSPDLVAFAPKAYPFILMRTKIWVPAPAPQPIDEHHGSASFNQDAQAVFSHLESRLRNCVEKRLLTLTPKWIKQRVPDRIRSKWTEMQSAARDAGGPVYDLIQYADFGHLEDVICRSDNWNDTFNQVFEHKAGLQESFRRLHPIRLAFGHNRPFVNEEILTLSAEASRILKCMWIAGH</sequence>
<gene>
    <name evidence="1" type="ORF">DCG58_08625</name>
</gene>
<proteinExistence type="predicted"/>
<evidence type="ECO:0000313" key="2">
    <source>
        <dbReference type="Proteomes" id="UP000259610"/>
    </source>
</evidence>
<dbReference type="RefSeq" id="WP_272988265.1">
    <property type="nucleotide sequence ID" value="NZ_CAJWRG010000134.1"/>
</dbReference>
<accession>A0A3B9GXN6</accession>
<organism evidence="1 2">
    <name type="scientific">Hyphomonas adhaerens</name>
    <dbReference type="NCBI Taxonomy" id="81029"/>
    <lineage>
        <taxon>Bacteria</taxon>
        <taxon>Pseudomonadati</taxon>
        <taxon>Pseudomonadota</taxon>
        <taxon>Alphaproteobacteria</taxon>
        <taxon>Hyphomonadales</taxon>
        <taxon>Hyphomonadaceae</taxon>
        <taxon>Hyphomonas</taxon>
    </lineage>
</organism>
<dbReference type="EMBL" id="DMAN01000190">
    <property type="protein sequence ID" value="HAE27209.1"/>
    <property type="molecule type" value="Genomic_DNA"/>
</dbReference>